<evidence type="ECO:0000256" key="2">
    <source>
        <dbReference type="ARBA" id="ARBA00005628"/>
    </source>
</evidence>
<name>A0A212JG37_9BACT</name>
<keyword evidence="3" id="KW-0963">Cytoplasm</keyword>
<dbReference type="GO" id="GO:0005975">
    <property type="term" value="P:carbohydrate metabolic process"/>
    <property type="evidence" value="ECO:0007669"/>
    <property type="project" value="InterPro"/>
</dbReference>
<comment type="subcellular location">
    <subcellularLocation>
        <location evidence="1">Cytoplasm</location>
    </subcellularLocation>
</comment>
<dbReference type="Gene3D" id="3.40.50.1000">
    <property type="entry name" value="HAD superfamily/HAD-like"/>
    <property type="match status" value="1"/>
</dbReference>
<evidence type="ECO:0000256" key="8">
    <source>
        <dbReference type="SAM" id="MobiDB-lite"/>
    </source>
</evidence>
<evidence type="ECO:0000313" key="9">
    <source>
        <dbReference type="EMBL" id="SBV98371.1"/>
    </source>
</evidence>
<dbReference type="PANTHER" id="PTHR42891">
    <property type="entry name" value="D-GLYCERO-BETA-D-MANNO-HEPTOSE-1,7-BISPHOSPHATE 7-PHOSPHATASE"/>
    <property type="match status" value="1"/>
</dbReference>
<protein>
    <recommendedName>
        <fullName evidence="7">D,D-heptose 1,7-bisphosphate phosphatase</fullName>
    </recommendedName>
</protein>
<dbReference type="NCBIfam" id="NF006506">
    <property type="entry name" value="PRK08942.1"/>
    <property type="match status" value="1"/>
</dbReference>
<dbReference type="NCBIfam" id="TIGR01656">
    <property type="entry name" value="Histidinol-ppas"/>
    <property type="match status" value="1"/>
</dbReference>
<dbReference type="InterPro" id="IPR036412">
    <property type="entry name" value="HAD-like_sf"/>
</dbReference>
<dbReference type="PANTHER" id="PTHR42891:SF1">
    <property type="entry name" value="D-GLYCERO-BETA-D-MANNO-HEPTOSE-1,7-BISPHOSPHATE 7-PHOSPHATASE"/>
    <property type="match status" value="1"/>
</dbReference>
<dbReference type="InterPro" id="IPR004446">
    <property type="entry name" value="Heptose_bisP_phosphatase"/>
</dbReference>
<evidence type="ECO:0000256" key="7">
    <source>
        <dbReference type="ARBA" id="ARBA00031828"/>
    </source>
</evidence>
<dbReference type="InterPro" id="IPR006549">
    <property type="entry name" value="HAD-SF_hydro_IIIA"/>
</dbReference>
<dbReference type="NCBIfam" id="TIGR00213">
    <property type="entry name" value="GmhB_yaeD"/>
    <property type="match status" value="1"/>
</dbReference>
<keyword evidence="4" id="KW-0479">Metal-binding</keyword>
<comment type="similarity">
    <text evidence="2">Belongs to the GmhB family.</text>
</comment>
<dbReference type="GO" id="GO:0016791">
    <property type="term" value="F:phosphatase activity"/>
    <property type="evidence" value="ECO:0007669"/>
    <property type="project" value="InterPro"/>
</dbReference>
<accession>A0A212JG37</accession>
<dbReference type="GO" id="GO:0046872">
    <property type="term" value="F:metal ion binding"/>
    <property type="evidence" value="ECO:0007669"/>
    <property type="project" value="UniProtKB-KW"/>
</dbReference>
<feature type="region of interest" description="Disordered" evidence="8">
    <location>
        <begin position="207"/>
        <end position="229"/>
    </location>
</feature>
<dbReference type="SUPFAM" id="SSF56784">
    <property type="entry name" value="HAD-like"/>
    <property type="match status" value="1"/>
</dbReference>
<keyword evidence="6" id="KW-0119">Carbohydrate metabolism</keyword>
<evidence type="ECO:0000256" key="3">
    <source>
        <dbReference type="ARBA" id="ARBA00022490"/>
    </source>
</evidence>
<dbReference type="NCBIfam" id="TIGR01662">
    <property type="entry name" value="HAD-SF-IIIA"/>
    <property type="match status" value="1"/>
</dbReference>
<gene>
    <name evidence="9" type="ORF">KM92DES2_11047</name>
</gene>
<sequence>MSTAEAPRRAIFLDRDGTLNHDTGYIHRKEDWQWLPGVVETLRRFHAVGYLLVVVSNQSGLARGMFSEDDLHALEAWVNEDLAAHNAVIDAWYYCPHLPEVTGPCNCRKPEPGLILQAAADLNIDLARSWMIGDRVRDMQAGLAAGCSCVLLRPPVGAYEDNVPVPEGVKVVPHLAAAGVHILAPEMRAHRLSRLPGGCGAHCGGKHSSDSSGLPGCGGSGCEDGPDKA</sequence>
<keyword evidence="5 9" id="KW-0378">Hydrolase</keyword>
<evidence type="ECO:0000256" key="1">
    <source>
        <dbReference type="ARBA" id="ARBA00004496"/>
    </source>
</evidence>
<evidence type="ECO:0000256" key="4">
    <source>
        <dbReference type="ARBA" id="ARBA00022723"/>
    </source>
</evidence>
<dbReference type="AlphaFoldDB" id="A0A212JG37"/>
<dbReference type="RefSeq" id="WP_215647219.1">
    <property type="nucleotide sequence ID" value="NZ_CABUEN010000001.1"/>
</dbReference>
<reference evidence="9" key="1">
    <citation type="submission" date="2016-04" db="EMBL/GenBank/DDBJ databases">
        <authorList>
            <person name="Evans L.H."/>
            <person name="Alamgir A."/>
            <person name="Owens N."/>
            <person name="Weber N.D."/>
            <person name="Virtaneva K."/>
            <person name="Barbian K."/>
            <person name="Babar A."/>
            <person name="Rosenke K."/>
        </authorList>
    </citation>
    <scope>NUCLEOTIDE SEQUENCE</scope>
    <source>
        <strain evidence="9">92-2</strain>
    </source>
</reference>
<dbReference type="CDD" id="cd07503">
    <property type="entry name" value="HAD_HisB-N"/>
    <property type="match status" value="1"/>
</dbReference>
<dbReference type="EMBL" id="FLUP01000001">
    <property type="protein sequence ID" value="SBV98371.1"/>
    <property type="molecule type" value="Genomic_DNA"/>
</dbReference>
<evidence type="ECO:0000256" key="5">
    <source>
        <dbReference type="ARBA" id="ARBA00022801"/>
    </source>
</evidence>
<evidence type="ECO:0000256" key="6">
    <source>
        <dbReference type="ARBA" id="ARBA00023277"/>
    </source>
</evidence>
<dbReference type="Pfam" id="PF13242">
    <property type="entry name" value="Hydrolase_like"/>
    <property type="match status" value="1"/>
</dbReference>
<organism evidence="9">
    <name type="scientific">uncultured Desulfovibrio sp</name>
    <dbReference type="NCBI Taxonomy" id="167968"/>
    <lineage>
        <taxon>Bacteria</taxon>
        <taxon>Pseudomonadati</taxon>
        <taxon>Thermodesulfobacteriota</taxon>
        <taxon>Desulfovibrionia</taxon>
        <taxon>Desulfovibrionales</taxon>
        <taxon>Desulfovibrionaceae</taxon>
        <taxon>Desulfovibrio</taxon>
        <taxon>environmental samples</taxon>
    </lineage>
</organism>
<proteinExistence type="inferred from homology"/>
<dbReference type="InterPro" id="IPR023214">
    <property type="entry name" value="HAD_sf"/>
</dbReference>
<dbReference type="GO" id="GO:0005737">
    <property type="term" value="C:cytoplasm"/>
    <property type="evidence" value="ECO:0007669"/>
    <property type="project" value="UniProtKB-SubCell"/>
</dbReference>
<dbReference type="InterPro" id="IPR006543">
    <property type="entry name" value="Histidinol-phos"/>
</dbReference>